<feature type="compositionally biased region" description="Low complexity" evidence="6">
    <location>
        <begin position="43"/>
        <end position="60"/>
    </location>
</feature>
<proteinExistence type="predicted"/>
<accession>D2UZA0</accession>
<evidence type="ECO:0000256" key="4">
    <source>
        <dbReference type="ARBA" id="ARBA00024819"/>
    </source>
</evidence>
<dbReference type="Proteomes" id="UP000006671">
    <property type="component" value="Unassembled WGS sequence"/>
</dbReference>
<evidence type="ECO:0000256" key="2">
    <source>
        <dbReference type="ARBA" id="ARBA00004496"/>
    </source>
</evidence>
<dbReference type="PANTHER" id="PTHR33958">
    <property type="entry name" value="PROTEIN C8ORF37"/>
    <property type="match status" value="1"/>
</dbReference>
<dbReference type="OrthoDB" id="259905at2759"/>
<organism evidence="8">
    <name type="scientific">Naegleria gruberi</name>
    <name type="common">Amoeba</name>
    <dbReference type="NCBI Taxonomy" id="5762"/>
    <lineage>
        <taxon>Eukaryota</taxon>
        <taxon>Discoba</taxon>
        <taxon>Heterolobosea</taxon>
        <taxon>Tetramitia</taxon>
        <taxon>Eutetramitia</taxon>
        <taxon>Vahlkampfiidae</taxon>
        <taxon>Naegleria</taxon>
    </lineage>
</organism>
<evidence type="ECO:0000256" key="6">
    <source>
        <dbReference type="SAM" id="MobiDB-lite"/>
    </source>
</evidence>
<reference evidence="7 8" key="1">
    <citation type="journal article" date="2010" name="Cell">
        <title>The genome of Naegleria gruberi illuminates early eukaryotic versatility.</title>
        <authorList>
            <person name="Fritz-Laylin L.K."/>
            <person name="Prochnik S.E."/>
            <person name="Ginger M.L."/>
            <person name="Dacks J.B."/>
            <person name="Carpenter M.L."/>
            <person name="Field M.C."/>
            <person name="Kuo A."/>
            <person name="Paredez A."/>
            <person name="Chapman J."/>
            <person name="Pham J."/>
            <person name="Shu S."/>
            <person name="Neupane R."/>
            <person name="Cipriano M."/>
            <person name="Mancuso J."/>
            <person name="Tu H."/>
            <person name="Salamov A."/>
            <person name="Lindquist E."/>
            <person name="Shapiro H."/>
            <person name="Lucas S."/>
            <person name="Grigoriev I.V."/>
            <person name="Cande W.Z."/>
            <person name="Fulton C."/>
            <person name="Rokhsar D.S."/>
            <person name="Dawson S.C."/>
        </authorList>
    </citation>
    <scope>NUCLEOTIDE SEQUENCE [LARGE SCALE GENOMIC DNA]</scope>
    <source>
        <strain evidence="7 8">NEG-M</strain>
    </source>
</reference>
<evidence type="ECO:0000256" key="3">
    <source>
        <dbReference type="ARBA" id="ARBA00022490"/>
    </source>
</evidence>
<dbReference type="GeneID" id="8863246"/>
<sequence length="254" mass="28586">MSHRQLTLDLDSLVEEIEDLLTDRPSSQGAIHKSPNQKNKDLAASSRSSSVPRSGSARNKNNVFANTTAFANHNNSTPSPASKKSAMFKKQFSHNDLELDDFMNELIEDSPTSPIIKRKNSIPKNASVGAFTTSSPVSSLTSPRVSKKCSTTYLSNRHDSFGINTFLTPKRCSDLRCMKCDFKVINFDGKKWKEDVNYLFFRNNYPETVKKGFEEKEFPDHTSYCCQCSWITVSDRTSAKNLTSLNWYCGGHKN</sequence>
<dbReference type="AlphaFoldDB" id="D2UZA0"/>
<keyword evidence="8" id="KW-1185">Reference proteome</keyword>
<dbReference type="Pfam" id="PF14996">
    <property type="entry name" value="RMP"/>
    <property type="match status" value="1"/>
</dbReference>
<gene>
    <name evidence="7" type="ORF">NAEGRDRAFT_56610</name>
</gene>
<feature type="region of interest" description="Disordered" evidence="6">
    <location>
        <begin position="23"/>
        <end position="60"/>
    </location>
</feature>
<keyword evidence="3" id="KW-0963">Cytoplasm</keyword>
<dbReference type="RefSeq" id="XP_002682653.1">
    <property type="nucleotide sequence ID" value="XM_002682607.1"/>
</dbReference>
<comment type="subcellular location">
    <subcellularLocation>
        <location evidence="2">Cytoplasm</location>
    </subcellularLocation>
    <subcellularLocation>
        <location evidence="1">Photoreceptor inner segment</location>
    </subcellularLocation>
</comment>
<dbReference type="eggNOG" id="ENOG502S1KM">
    <property type="taxonomic scope" value="Eukaryota"/>
</dbReference>
<feature type="compositionally biased region" description="Polar residues" evidence="6">
    <location>
        <begin position="24"/>
        <end position="37"/>
    </location>
</feature>
<evidence type="ECO:0000313" key="8">
    <source>
        <dbReference type="Proteomes" id="UP000006671"/>
    </source>
</evidence>
<dbReference type="EMBL" id="GG738846">
    <property type="protein sequence ID" value="EFC49909.1"/>
    <property type="molecule type" value="Genomic_DNA"/>
</dbReference>
<evidence type="ECO:0000313" key="7">
    <source>
        <dbReference type="EMBL" id="EFC49909.1"/>
    </source>
</evidence>
<protein>
    <recommendedName>
        <fullName evidence="5">Cilia- and flagella-associated protein 418</fullName>
    </recommendedName>
</protein>
<dbReference type="STRING" id="5762.D2UZA0"/>
<evidence type="ECO:0000256" key="1">
    <source>
        <dbReference type="ARBA" id="ARBA00004437"/>
    </source>
</evidence>
<comment type="function">
    <text evidence="4">May be involved in photoreceptor outer segment disk morphogenesis.</text>
</comment>
<dbReference type="VEuPathDB" id="AmoebaDB:NAEGRDRAFT_56610"/>
<dbReference type="KEGG" id="ngr:NAEGRDRAFT_56610"/>
<name>D2UZA0_NAEGR</name>
<dbReference type="InterPro" id="IPR029239">
    <property type="entry name" value="CFAP418"/>
</dbReference>
<dbReference type="GO" id="GO:0005829">
    <property type="term" value="C:cytosol"/>
    <property type="evidence" value="ECO:0007669"/>
    <property type="project" value="TreeGrafter"/>
</dbReference>
<evidence type="ECO:0000256" key="5">
    <source>
        <dbReference type="ARBA" id="ARBA00026215"/>
    </source>
</evidence>
<dbReference type="OMA" id="WYCGGHK"/>
<dbReference type="InParanoid" id="D2UZA0"/>
<dbReference type="PANTHER" id="PTHR33958:SF1">
    <property type="entry name" value="CILIA- AND FLAGELLA-ASSOCIATED PROTEIN 418"/>
    <property type="match status" value="1"/>
</dbReference>